<dbReference type="PANTHER" id="PTHR19446">
    <property type="entry name" value="REVERSE TRANSCRIPTASES"/>
    <property type="match status" value="1"/>
</dbReference>
<reference evidence="2" key="1">
    <citation type="submission" date="2024-01" db="EMBL/GenBank/DDBJ databases">
        <authorList>
            <person name="Webb A."/>
        </authorList>
    </citation>
    <scope>NUCLEOTIDE SEQUENCE</scope>
    <source>
        <strain evidence="2">Pm1</strain>
    </source>
</reference>
<dbReference type="EMBL" id="CAKLBY020000286">
    <property type="protein sequence ID" value="CAK7943009.1"/>
    <property type="molecule type" value="Genomic_DNA"/>
</dbReference>
<name>A0AAV1V804_9STRA</name>
<comment type="caution">
    <text evidence="2">The sequence shown here is derived from an EMBL/GenBank/DDBJ whole genome shotgun (WGS) entry which is preliminary data.</text>
</comment>
<sequence length="124" mass="13811">MWQVLRRIGVEPRFINRFQDIYHESSFVVVNLQDGATDPVRQEVGVYQGCPLIPLLFIAGLVPLVRRLEQLEDVGVPLADGVRPCTTAYADDIKVYSKSAAGIQSCHGVVKRFLAWIGLRTNTA</sequence>
<protein>
    <recommendedName>
        <fullName evidence="1">Reverse transcriptase domain-containing protein</fullName>
    </recommendedName>
</protein>
<accession>A0AAV1V804</accession>
<dbReference type="AlphaFoldDB" id="A0AAV1V804"/>
<evidence type="ECO:0000259" key="1">
    <source>
        <dbReference type="Pfam" id="PF00078"/>
    </source>
</evidence>
<dbReference type="Pfam" id="PF00078">
    <property type="entry name" value="RVT_1"/>
    <property type="match status" value="1"/>
</dbReference>
<gene>
    <name evidence="2" type="ORF">PM001_LOCUS28159</name>
</gene>
<feature type="domain" description="Reverse transcriptase" evidence="1">
    <location>
        <begin position="22"/>
        <end position="123"/>
    </location>
</feature>
<evidence type="ECO:0000313" key="2">
    <source>
        <dbReference type="EMBL" id="CAK7943009.1"/>
    </source>
</evidence>
<evidence type="ECO:0000313" key="3">
    <source>
        <dbReference type="Proteomes" id="UP001162060"/>
    </source>
</evidence>
<dbReference type="InterPro" id="IPR000477">
    <property type="entry name" value="RT_dom"/>
</dbReference>
<proteinExistence type="predicted"/>
<organism evidence="2 3">
    <name type="scientific">Peronospora matthiolae</name>
    <dbReference type="NCBI Taxonomy" id="2874970"/>
    <lineage>
        <taxon>Eukaryota</taxon>
        <taxon>Sar</taxon>
        <taxon>Stramenopiles</taxon>
        <taxon>Oomycota</taxon>
        <taxon>Peronosporomycetes</taxon>
        <taxon>Peronosporales</taxon>
        <taxon>Peronosporaceae</taxon>
        <taxon>Peronospora</taxon>
    </lineage>
</organism>
<dbReference type="Proteomes" id="UP001162060">
    <property type="component" value="Unassembled WGS sequence"/>
</dbReference>